<keyword evidence="3" id="KW-0444">Lipid biosynthesis</keyword>
<dbReference type="Proteomes" id="UP000799423">
    <property type="component" value="Unassembled WGS sequence"/>
</dbReference>
<feature type="transmembrane region" description="Helical" evidence="13">
    <location>
        <begin position="125"/>
        <end position="144"/>
    </location>
</feature>
<keyword evidence="10 13" id="KW-0472">Membrane</keyword>
<name>A0A6A7AXY5_9PLEO</name>
<gene>
    <name evidence="14" type="ORF">T440DRAFT_471346</name>
</gene>
<protein>
    <submittedName>
        <fullName evidence="14">Ergosterol biosynthesis protein-like protein</fullName>
    </submittedName>
</protein>
<evidence type="ECO:0000256" key="13">
    <source>
        <dbReference type="SAM" id="Phobius"/>
    </source>
</evidence>
<dbReference type="AlphaFoldDB" id="A0A6A7AXY5"/>
<dbReference type="InterPro" id="IPR005352">
    <property type="entry name" value="Erg28"/>
</dbReference>
<keyword evidence="6" id="KW-0752">Steroid biosynthesis</keyword>
<evidence type="ECO:0000256" key="11">
    <source>
        <dbReference type="ARBA" id="ARBA00023166"/>
    </source>
</evidence>
<keyword evidence="12" id="KW-0753">Steroid metabolism</keyword>
<evidence type="ECO:0000313" key="14">
    <source>
        <dbReference type="EMBL" id="KAF2847018.1"/>
    </source>
</evidence>
<evidence type="ECO:0000256" key="7">
    <source>
        <dbReference type="ARBA" id="ARBA00022989"/>
    </source>
</evidence>
<keyword evidence="9" id="KW-0443">Lipid metabolism</keyword>
<comment type="subcellular location">
    <subcellularLocation>
        <location evidence="1">Endoplasmic reticulum membrane</location>
        <topology evidence="1">Multi-pass membrane protein</topology>
    </subcellularLocation>
</comment>
<evidence type="ECO:0000256" key="4">
    <source>
        <dbReference type="ARBA" id="ARBA00022692"/>
    </source>
</evidence>
<keyword evidence="11" id="KW-1207">Sterol metabolism</keyword>
<keyword evidence="15" id="KW-1185">Reference proteome</keyword>
<dbReference type="GO" id="GO:0016126">
    <property type="term" value="P:sterol biosynthetic process"/>
    <property type="evidence" value="ECO:0007669"/>
    <property type="project" value="UniProtKB-KW"/>
</dbReference>
<dbReference type="PANTHER" id="PTHR15451">
    <property type="entry name" value="ERGOSTEROL BIOSYNTHETIC PROTEIN 28-RELATED"/>
    <property type="match status" value="1"/>
</dbReference>
<dbReference type="GO" id="GO:0005789">
    <property type="term" value="C:endoplasmic reticulum membrane"/>
    <property type="evidence" value="ECO:0007669"/>
    <property type="project" value="UniProtKB-SubCell"/>
</dbReference>
<dbReference type="PANTHER" id="PTHR15451:SF19">
    <property type="entry name" value="ERGOSTEROL BIOSYNTHETIC PROTEIN 28 HOMOLOG"/>
    <property type="match status" value="1"/>
</dbReference>
<dbReference type="OrthoDB" id="6485510at2759"/>
<evidence type="ECO:0000256" key="9">
    <source>
        <dbReference type="ARBA" id="ARBA00023098"/>
    </source>
</evidence>
<evidence type="ECO:0000256" key="5">
    <source>
        <dbReference type="ARBA" id="ARBA00022824"/>
    </source>
</evidence>
<reference evidence="14" key="1">
    <citation type="submission" date="2020-01" db="EMBL/GenBank/DDBJ databases">
        <authorList>
            <consortium name="DOE Joint Genome Institute"/>
            <person name="Haridas S."/>
            <person name="Albert R."/>
            <person name="Binder M."/>
            <person name="Bloem J."/>
            <person name="Labutti K."/>
            <person name="Salamov A."/>
            <person name="Andreopoulos B."/>
            <person name="Baker S.E."/>
            <person name="Barry K."/>
            <person name="Bills G."/>
            <person name="Bluhm B.H."/>
            <person name="Cannon C."/>
            <person name="Castanera R."/>
            <person name="Culley D.E."/>
            <person name="Daum C."/>
            <person name="Ezra D."/>
            <person name="Gonzalez J.B."/>
            <person name="Henrissat B."/>
            <person name="Kuo A."/>
            <person name="Liang C."/>
            <person name="Lipzen A."/>
            <person name="Lutzoni F."/>
            <person name="Magnuson J."/>
            <person name="Mondo S."/>
            <person name="Nolan M."/>
            <person name="Ohm R."/>
            <person name="Pangilinan J."/>
            <person name="Park H.-J."/>
            <person name="Ramirez L."/>
            <person name="Alfaro M."/>
            <person name="Sun H."/>
            <person name="Tritt A."/>
            <person name="Yoshinaga Y."/>
            <person name="Zwiers L.-H."/>
            <person name="Turgeon B.G."/>
            <person name="Goodwin S.B."/>
            <person name="Spatafora J.W."/>
            <person name="Crous P.W."/>
            <person name="Grigoriev I.V."/>
        </authorList>
    </citation>
    <scope>NUCLEOTIDE SEQUENCE</scope>
    <source>
        <strain evidence="14">IPT5</strain>
    </source>
</reference>
<evidence type="ECO:0000256" key="1">
    <source>
        <dbReference type="ARBA" id="ARBA00004477"/>
    </source>
</evidence>
<keyword evidence="4 13" id="KW-0812">Transmembrane</keyword>
<dbReference type="EMBL" id="MU006329">
    <property type="protein sequence ID" value="KAF2847018.1"/>
    <property type="molecule type" value="Genomic_DNA"/>
</dbReference>
<proteinExistence type="inferred from homology"/>
<keyword evidence="8" id="KW-0756">Sterol biosynthesis</keyword>
<evidence type="ECO:0000256" key="10">
    <source>
        <dbReference type="ARBA" id="ARBA00023136"/>
    </source>
</evidence>
<evidence type="ECO:0000256" key="2">
    <source>
        <dbReference type="ARBA" id="ARBA00005377"/>
    </source>
</evidence>
<evidence type="ECO:0000313" key="15">
    <source>
        <dbReference type="Proteomes" id="UP000799423"/>
    </source>
</evidence>
<dbReference type="GO" id="GO:0030674">
    <property type="term" value="F:protein-macromolecule adaptor activity"/>
    <property type="evidence" value="ECO:0007669"/>
    <property type="project" value="TreeGrafter"/>
</dbReference>
<dbReference type="Pfam" id="PF03694">
    <property type="entry name" value="Erg28"/>
    <property type="match status" value="1"/>
</dbReference>
<evidence type="ECO:0000256" key="3">
    <source>
        <dbReference type="ARBA" id="ARBA00022516"/>
    </source>
</evidence>
<evidence type="ECO:0000256" key="8">
    <source>
        <dbReference type="ARBA" id="ARBA00023011"/>
    </source>
</evidence>
<sequence length="146" mass="16564">MSSSILSYLPPAEGLLPKWLLFVAVISIANSAQAYTTLTFTSRVYNPSPIDPPPTIPKHVTALSSRTFGTWTLLTSLVRLYAAYNINDPAMYQLAMWTYGVAWAHFMSEWWVFGTTRWGKPLAGPVVVANLSLVWMWMQWGWYVRT</sequence>
<comment type="similarity">
    <text evidence="2">Belongs to the ERG28 family.</text>
</comment>
<keyword evidence="5" id="KW-0256">Endoplasmic reticulum</keyword>
<organism evidence="14 15">
    <name type="scientific">Plenodomus tracheiphilus IPT5</name>
    <dbReference type="NCBI Taxonomy" id="1408161"/>
    <lineage>
        <taxon>Eukaryota</taxon>
        <taxon>Fungi</taxon>
        <taxon>Dikarya</taxon>
        <taxon>Ascomycota</taxon>
        <taxon>Pezizomycotina</taxon>
        <taxon>Dothideomycetes</taxon>
        <taxon>Pleosporomycetidae</taxon>
        <taxon>Pleosporales</taxon>
        <taxon>Pleosporineae</taxon>
        <taxon>Leptosphaeriaceae</taxon>
        <taxon>Plenodomus</taxon>
    </lineage>
</organism>
<evidence type="ECO:0000256" key="12">
    <source>
        <dbReference type="ARBA" id="ARBA00023221"/>
    </source>
</evidence>
<accession>A0A6A7AXY5</accession>
<evidence type="ECO:0000256" key="6">
    <source>
        <dbReference type="ARBA" id="ARBA00022955"/>
    </source>
</evidence>
<keyword evidence="7 13" id="KW-1133">Transmembrane helix</keyword>
<feature type="transmembrane region" description="Helical" evidence="13">
    <location>
        <begin position="94"/>
        <end position="113"/>
    </location>
</feature>